<sequence>MTTLAALSEEYRDAAVRLRAALEETEERLAAARGPERRDLERRARLLRQMLREARDLRDLTEGYYTRDRDGRYTTSTLRAPKWDALK</sequence>
<comment type="caution">
    <text evidence="2">The sequence shown here is derived from an EMBL/GenBank/DDBJ whole genome shotgun (WGS) entry which is preliminary data.</text>
</comment>
<keyword evidence="1" id="KW-0175">Coiled coil</keyword>
<dbReference type="Proteomes" id="UP000823882">
    <property type="component" value="Unassembled WGS sequence"/>
</dbReference>
<evidence type="ECO:0000313" key="2">
    <source>
        <dbReference type="EMBL" id="HJC41052.1"/>
    </source>
</evidence>
<dbReference type="EMBL" id="DWWJ01000103">
    <property type="protein sequence ID" value="HJC41052.1"/>
    <property type="molecule type" value="Genomic_DNA"/>
</dbReference>
<organism evidence="2 3">
    <name type="scientific">Candidatus Intestinimonas pullistercoris</name>
    <dbReference type="NCBI Taxonomy" id="2838623"/>
    <lineage>
        <taxon>Bacteria</taxon>
        <taxon>Bacillati</taxon>
        <taxon>Bacillota</taxon>
        <taxon>Clostridia</taxon>
        <taxon>Eubacteriales</taxon>
        <taxon>Intestinimonas</taxon>
    </lineage>
</organism>
<reference evidence="2" key="2">
    <citation type="submission" date="2021-04" db="EMBL/GenBank/DDBJ databases">
        <authorList>
            <person name="Gilroy R."/>
        </authorList>
    </citation>
    <scope>NUCLEOTIDE SEQUENCE</scope>
    <source>
        <strain evidence="2">CHK186-1790</strain>
    </source>
</reference>
<accession>A0A9D2SZN6</accession>
<evidence type="ECO:0000256" key="1">
    <source>
        <dbReference type="SAM" id="Coils"/>
    </source>
</evidence>
<name>A0A9D2SZN6_9FIRM</name>
<reference evidence="2" key="1">
    <citation type="journal article" date="2021" name="PeerJ">
        <title>Extensive microbial diversity within the chicken gut microbiome revealed by metagenomics and culture.</title>
        <authorList>
            <person name="Gilroy R."/>
            <person name="Ravi A."/>
            <person name="Getino M."/>
            <person name="Pursley I."/>
            <person name="Horton D.L."/>
            <person name="Alikhan N.F."/>
            <person name="Baker D."/>
            <person name="Gharbi K."/>
            <person name="Hall N."/>
            <person name="Watson M."/>
            <person name="Adriaenssens E.M."/>
            <person name="Foster-Nyarko E."/>
            <person name="Jarju S."/>
            <person name="Secka A."/>
            <person name="Antonio M."/>
            <person name="Oren A."/>
            <person name="Chaudhuri R.R."/>
            <person name="La Ragione R."/>
            <person name="Hildebrand F."/>
            <person name="Pallen M.J."/>
        </authorList>
    </citation>
    <scope>NUCLEOTIDE SEQUENCE</scope>
    <source>
        <strain evidence="2">CHK186-1790</strain>
    </source>
</reference>
<dbReference type="AlphaFoldDB" id="A0A9D2SZN6"/>
<proteinExistence type="predicted"/>
<gene>
    <name evidence="2" type="ORF">H9701_05815</name>
</gene>
<feature type="coiled-coil region" evidence="1">
    <location>
        <begin position="4"/>
        <end position="57"/>
    </location>
</feature>
<evidence type="ECO:0000313" key="3">
    <source>
        <dbReference type="Proteomes" id="UP000823882"/>
    </source>
</evidence>
<protein>
    <submittedName>
        <fullName evidence="2">Uncharacterized protein</fullName>
    </submittedName>
</protein>